<proteinExistence type="predicted"/>
<accession>A0A1W0WTX2</accession>
<evidence type="ECO:0000313" key="3">
    <source>
        <dbReference type="Proteomes" id="UP000192578"/>
    </source>
</evidence>
<evidence type="ECO:0000256" key="1">
    <source>
        <dbReference type="SAM" id="SignalP"/>
    </source>
</evidence>
<dbReference type="EMBL" id="MTYJ01000047">
    <property type="protein sequence ID" value="OQV18646.1"/>
    <property type="molecule type" value="Genomic_DNA"/>
</dbReference>
<dbReference type="AlphaFoldDB" id="A0A1W0WTX2"/>
<gene>
    <name evidence="2" type="ORF">BV898_07275</name>
</gene>
<name>A0A1W0WTX2_HYPEX</name>
<feature type="signal peptide" evidence="1">
    <location>
        <begin position="1"/>
        <end position="21"/>
    </location>
</feature>
<reference evidence="3" key="1">
    <citation type="submission" date="2017-01" db="EMBL/GenBank/DDBJ databases">
        <title>Comparative genomics of anhydrobiosis in the tardigrade Hypsibius dujardini.</title>
        <authorList>
            <person name="Yoshida Y."/>
            <person name="Koutsovoulos G."/>
            <person name="Laetsch D."/>
            <person name="Stevens L."/>
            <person name="Kumar S."/>
            <person name="Horikawa D."/>
            <person name="Ishino K."/>
            <person name="Komine S."/>
            <person name="Tomita M."/>
            <person name="Blaxter M."/>
            <person name="Arakawa K."/>
        </authorList>
    </citation>
    <scope>NUCLEOTIDE SEQUENCE [LARGE SCALE GENOMIC DNA]</scope>
    <source>
        <strain evidence="3">Z151</strain>
    </source>
</reference>
<protein>
    <submittedName>
        <fullName evidence="2">Uncharacterized protein</fullName>
    </submittedName>
</protein>
<comment type="caution">
    <text evidence="2">The sequence shown here is derived from an EMBL/GenBank/DDBJ whole genome shotgun (WGS) entry which is preliminary data.</text>
</comment>
<keyword evidence="1" id="KW-0732">Signal</keyword>
<dbReference type="Proteomes" id="UP000192578">
    <property type="component" value="Unassembled WGS sequence"/>
</dbReference>
<organism evidence="2 3">
    <name type="scientific">Hypsibius exemplaris</name>
    <name type="common">Freshwater tardigrade</name>
    <dbReference type="NCBI Taxonomy" id="2072580"/>
    <lineage>
        <taxon>Eukaryota</taxon>
        <taxon>Metazoa</taxon>
        <taxon>Ecdysozoa</taxon>
        <taxon>Tardigrada</taxon>
        <taxon>Eutardigrada</taxon>
        <taxon>Parachela</taxon>
        <taxon>Hypsibioidea</taxon>
        <taxon>Hypsibiidae</taxon>
        <taxon>Hypsibius</taxon>
    </lineage>
</organism>
<sequence length="109" mass="11048">MKTFAVIVLLSGSSLIQWVHSSPVKGPLTKALFSGKLDLATTLAMVASLAPVPHGVGEMYESTIGMSAEEMLPLILLLAQQKGTPSGGGLAALASGIPAPPSVVPELGK</sequence>
<feature type="chain" id="PRO_5012303244" evidence="1">
    <location>
        <begin position="22"/>
        <end position="109"/>
    </location>
</feature>
<keyword evidence="3" id="KW-1185">Reference proteome</keyword>
<evidence type="ECO:0000313" key="2">
    <source>
        <dbReference type="EMBL" id="OQV18646.1"/>
    </source>
</evidence>